<feature type="transmembrane region" description="Helical" evidence="7">
    <location>
        <begin position="138"/>
        <end position="155"/>
    </location>
</feature>
<dbReference type="SUPFAM" id="SSF90123">
    <property type="entry name" value="ABC transporter transmembrane region"/>
    <property type="match status" value="1"/>
</dbReference>
<dbReference type="InterPro" id="IPR027417">
    <property type="entry name" value="P-loop_NTPase"/>
</dbReference>
<keyword evidence="3" id="KW-0547">Nucleotide-binding</keyword>
<dbReference type="PANTHER" id="PTHR43394">
    <property type="entry name" value="ATP-DEPENDENT PERMEASE MDL1, MITOCHONDRIAL"/>
    <property type="match status" value="1"/>
</dbReference>
<organism evidence="9 10">
    <name type="scientific">Tenggerimyces flavus</name>
    <dbReference type="NCBI Taxonomy" id="1708749"/>
    <lineage>
        <taxon>Bacteria</taxon>
        <taxon>Bacillati</taxon>
        <taxon>Actinomycetota</taxon>
        <taxon>Actinomycetes</taxon>
        <taxon>Propionibacteriales</taxon>
        <taxon>Nocardioidaceae</taxon>
        <taxon>Tenggerimyces</taxon>
    </lineage>
</organism>
<dbReference type="GO" id="GO:0005524">
    <property type="term" value="F:ATP binding"/>
    <property type="evidence" value="ECO:0007669"/>
    <property type="project" value="UniProtKB-KW"/>
</dbReference>
<dbReference type="Gene3D" id="3.40.50.300">
    <property type="entry name" value="P-loop containing nucleotide triphosphate hydrolases"/>
    <property type="match status" value="1"/>
</dbReference>
<evidence type="ECO:0000256" key="2">
    <source>
        <dbReference type="ARBA" id="ARBA00022692"/>
    </source>
</evidence>
<dbReference type="InterPro" id="IPR017871">
    <property type="entry name" value="ABC_transporter-like_CS"/>
</dbReference>
<feature type="transmembrane region" description="Helical" evidence="7">
    <location>
        <begin position="7"/>
        <end position="29"/>
    </location>
</feature>
<protein>
    <submittedName>
        <fullName evidence="9">ABC transporter ATP-binding protein</fullName>
    </submittedName>
</protein>
<keyword evidence="5 7" id="KW-1133">Transmembrane helix</keyword>
<evidence type="ECO:0000256" key="7">
    <source>
        <dbReference type="SAM" id="Phobius"/>
    </source>
</evidence>
<comment type="caution">
    <text evidence="9">The sequence shown here is derived from an EMBL/GenBank/DDBJ whole genome shotgun (WGS) entry which is preliminary data.</text>
</comment>
<comment type="subcellular location">
    <subcellularLocation>
        <location evidence="1">Cell membrane</location>
        <topology evidence="1">Multi-pass membrane protein</topology>
    </subcellularLocation>
</comment>
<keyword evidence="10" id="KW-1185">Reference proteome</keyword>
<feature type="transmembrane region" description="Helical" evidence="7">
    <location>
        <begin position="248"/>
        <end position="266"/>
    </location>
</feature>
<evidence type="ECO:0000256" key="4">
    <source>
        <dbReference type="ARBA" id="ARBA00022840"/>
    </source>
</evidence>
<proteinExistence type="predicted"/>
<sequence length="554" mass="58456">MVSAFVAVASGCAPIAVILAIGALVGSLADVGARTTWALIALIGALIVQAGLRCAEQIASQELTARYLATVYDVLAAASLGPRHIGHLEDPTTARHLGAVSEALREGNFLYGVTSTSMLVAARLSSVGSAVVLATFRWWAPIVLLAGWFVVGWSFDKWLSTVFDELVSVTGSERRRAEYVRGLLMGGPAAKEVRIFGLSRHLVEVFGATWLKAMSSVWRHRLQSFWPLGIAAVALLSSNAAVFGSLGLAAYGGAISLGAIAVYVQAVHGVQNTAVLGEPQTQLGRAAALALHLRRLAEATREENPLPSKAKVPARVELREVTFGYPHRATPVLRGLSLSIPAGQSIAIVGENGAGKSTLIKLLCGLYGPDAGEVDVGGARVAAIFQDFVRYHLTLRENVAFGNPDGPRDDAALSRAIADAGATALLDQRLLMDTVLSAAYEGGTDLSGGQWQRVALARALMALDGGAGVLVLDEPTASLDVRAEAELFDRFLSVTRGTTTILVSHRLSSVRHADRIVVLADGVIVEDGTHDDLMALGGRYATMFSLQARRFLDA</sequence>
<dbReference type="InterPro" id="IPR039421">
    <property type="entry name" value="Type_1_exporter"/>
</dbReference>
<reference evidence="10" key="1">
    <citation type="journal article" date="2019" name="Int. J. Syst. Evol. Microbiol.">
        <title>The Global Catalogue of Microorganisms (GCM) 10K type strain sequencing project: providing services to taxonomists for standard genome sequencing and annotation.</title>
        <authorList>
            <consortium name="The Broad Institute Genomics Platform"/>
            <consortium name="The Broad Institute Genome Sequencing Center for Infectious Disease"/>
            <person name="Wu L."/>
            <person name="Ma J."/>
        </authorList>
    </citation>
    <scope>NUCLEOTIDE SEQUENCE [LARGE SCALE GENOMIC DNA]</scope>
    <source>
        <strain evidence="10">CGMCC 4.7241</strain>
    </source>
</reference>
<dbReference type="Gene3D" id="1.20.1560.10">
    <property type="entry name" value="ABC transporter type 1, transmembrane domain"/>
    <property type="match status" value="1"/>
</dbReference>
<dbReference type="InterPro" id="IPR003439">
    <property type="entry name" value="ABC_transporter-like_ATP-bd"/>
</dbReference>
<evidence type="ECO:0000259" key="8">
    <source>
        <dbReference type="PROSITE" id="PS50893"/>
    </source>
</evidence>
<name>A0ABV7YFQ0_9ACTN</name>
<keyword evidence="6 7" id="KW-0472">Membrane</keyword>
<dbReference type="PANTHER" id="PTHR43394:SF1">
    <property type="entry name" value="ATP-BINDING CASSETTE SUB-FAMILY B MEMBER 10, MITOCHONDRIAL"/>
    <property type="match status" value="1"/>
</dbReference>
<dbReference type="RefSeq" id="WP_307782384.1">
    <property type="nucleotide sequence ID" value="NZ_JAFBCM010000001.1"/>
</dbReference>
<evidence type="ECO:0000313" key="10">
    <source>
        <dbReference type="Proteomes" id="UP001595699"/>
    </source>
</evidence>
<dbReference type="Pfam" id="PF00005">
    <property type="entry name" value="ABC_tran"/>
    <property type="match status" value="1"/>
</dbReference>
<dbReference type="InterPro" id="IPR036640">
    <property type="entry name" value="ABC1_TM_sf"/>
</dbReference>
<dbReference type="SUPFAM" id="SSF52540">
    <property type="entry name" value="P-loop containing nucleoside triphosphate hydrolases"/>
    <property type="match status" value="1"/>
</dbReference>
<dbReference type="Proteomes" id="UP001595699">
    <property type="component" value="Unassembled WGS sequence"/>
</dbReference>
<dbReference type="InterPro" id="IPR003593">
    <property type="entry name" value="AAA+_ATPase"/>
</dbReference>
<evidence type="ECO:0000256" key="3">
    <source>
        <dbReference type="ARBA" id="ARBA00022741"/>
    </source>
</evidence>
<dbReference type="SMART" id="SM00382">
    <property type="entry name" value="AAA"/>
    <property type="match status" value="1"/>
</dbReference>
<evidence type="ECO:0000256" key="1">
    <source>
        <dbReference type="ARBA" id="ARBA00004651"/>
    </source>
</evidence>
<evidence type="ECO:0000256" key="5">
    <source>
        <dbReference type="ARBA" id="ARBA00022989"/>
    </source>
</evidence>
<evidence type="ECO:0000256" key="6">
    <source>
        <dbReference type="ARBA" id="ARBA00023136"/>
    </source>
</evidence>
<keyword evidence="2 7" id="KW-0812">Transmembrane</keyword>
<evidence type="ECO:0000313" key="9">
    <source>
        <dbReference type="EMBL" id="MFC3763461.1"/>
    </source>
</evidence>
<dbReference type="PROSITE" id="PS00211">
    <property type="entry name" value="ABC_TRANSPORTER_1"/>
    <property type="match status" value="1"/>
</dbReference>
<keyword evidence="4 9" id="KW-0067">ATP-binding</keyword>
<feature type="transmembrane region" description="Helical" evidence="7">
    <location>
        <begin position="35"/>
        <end position="52"/>
    </location>
</feature>
<feature type="domain" description="ABC transporter" evidence="8">
    <location>
        <begin position="316"/>
        <end position="546"/>
    </location>
</feature>
<accession>A0ABV7YFQ0</accession>
<gene>
    <name evidence="9" type="ORF">ACFOUW_21665</name>
</gene>
<dbReference type="PROSITE" id="PS50893">
    <property type="entry name" value="ABC_TRANSPORTER_2"/>
    <property type="match status" value="1"/>
</dbReference>
<dbReference type="EMBL" id="JBHRZH010000018">
    <property type="protein sequence ID" value="MFC3763461.1"/>
    <property type="molecule type" value="Genomic_DNA"/>
</dbReference>